<protein>
    <submittedName>
        <fullName evidence="2">Uncharacterized protein</fullName>
    </submittedName>
</protein>
<evidence type="ECO:0000256" key="1">
    <source>
        <dbReference type="SAM" id="Phobius"/>
    </source>
</evidence>
<dbReference type="EMBL" id="AP025225">
    <property type="protein sequence ID" value="BDB96487.1"/>
    <property type="molecule type" value="Genomic_DNA"/>
</dbReference>
<evidence type="ECO:0000313" key="2">
    <source>
        <dbReference type="EMBL" id="BDB96487.1"/>
    </source>
</evidence>
<reference evidence="2" key="1">
    <citation type="submission" date="2021-10" db="EMBL/GenBank/DDBJ databases">
        <title>Genome Sequence of The Candidatus Hydrogeosomobacter endosymbioticus, an Intracellular Bacterial Symbiont of the Anaerobic Ciliate GW7.</title>
        <authorList>
            <person name="Shiohama Y."/>
            <person name="Shinzato N."/>
        </authorList>
    </citation>
    <scope>NUCLEOTIDE SEQUENCE [LARGE SCALE GENOMIC DNA]</scope>
    <source>
        <strain evidence="2">200920</strain>
    </source>
</reference>
<evidence type="ECO:0000313" key="3">
    <source>
        <dbReference type="Proteomes" id="UP001320209"/>
    </source>
</evidence>
<name>A0ABM7V9L5_9PROT</name>
<feature type="transmembrane region" description="Helical" evidence="1">
    <location>
        <begin position="83"/>
        <end position="104"/>
    </location>
</feature>
<keyword evidence="3" id="KW-1185">Reference proteome</keyword>
<organism evidence="2 3">
    <name type="scientific">Candidatus Hydrogenosomobacter endosymbioticus</name>
    <dbReference type="NCBI Taxonomy" id="2558174"/>
    <lineage>
        <taxon>Bacteria</taxon>
        <taxon>Pseudomonadati</taxon>
        <taxon>Pseudomonadota</taxon>
        <taxon>Alphaproteobacteria</taxon>
        <taxon>Holosporales</taxon>
        <taxon>Holosporaceae</taxon>
        <taxon>Candidatus Hydrogenosomobacter</taxon>
    </lineage>
</organism>
<accession>A0ABM7V9L5</accession>
<keyword evidence="1" id="KW-0472">Membrane</keyword>
<proteinExistence type="predicted"/>
<keyword evidence="1" id="KW-0812">Transmembrane</keyword>
<gene>
    <name evidence="2" type="ORF">HYD_6200</name>
</gene>
<keyword evidence="1" id="KW-1133">Transmembrane helix</keyword>
<dbReference type="Proteomes" id="UP001320209">
    <property type="component" value="Chromosome"/>
</dbReference>
<sequence>MCIYVNTCVFKILYEITQNTATIIEQNIYIFFLSYRSLSVIAKAIGKEKAPTISGILMIGEKDDPISDEKDTKQHTTERNLHLLLSSTSIFIDIAVIVAMIYVIENSALNDRSQIFWVLARQISRNIMIKLAMKAAL</sequence>